<evidence type="ECO:0000313" key="2">
    <source>
        <dbReference type="Proteomes" id="UP001314205"/>
    </source>
</evidence>
<accession>A0AAV1LHK7</accession>
<gene>
    <name evidence="1" type="ORF">PARMNEM_LOCUS13487</name>
</gene>
<evidence type="ECO:0000313" key="1">
    <source>
        <dbReference type="EMBL" id="CAK1593742.1"/>
    </source>
</evidence>
<sequence>MPKSAKGEIYKKKYTEEDLEAALQAIQNDSEKIVGQNIVSRLISVTPDKSNCFYKALKDIYDHLKGKDIEQEDCTILSEYLVIDNELVAINDISIVISNPNNIEEYHARTIETETIEITETES</sequence>
<protein>
    <submittedName>
        <fullName evidence="1">Uncharacterized protein</fullName>
    </submittedName>
</protein>
<reference evidence="1 2" key="1">
    <citation type="submission" date="2023-11" db="EMBL/GenBank/DDBJ databases">
        <authorList>
            <person name="Hedman E."/>
            <person name="Englund M."/>
            <person name="Stromberg M."/>
            <person name="Nyberg Akerstrom W."/>
            <person name="Nylinder S."/>
            <person name="Jareborg N."/>
            <person name="Kallberg Y."/>
            <person name="Kronander E."/>
        </authorList>
    </citation>
    <scope>NUCLEOTIDE SEQUENCE [LARGE SCALE GENOMIC DNA]</scope>
</reference>
<dbReference type="Proteomes" id="UP001314205">
    <property type="component" value="Unassembled WGS sequence"/>
</dbReference>
<dbReference type="EMBL" id="CAVLGL010000089">
    <property type="protein sequence ID" value="CAK1593742.1"/>
    <property type="molecule type" value="Genomic_DNA"/>
</dbReference>
<dbReference type="AlphaFoldDB" id="A0AAV1LHK7"/>
<keyword evidence="2" id="KW-1185">Reference proteome</keyword>
<comment type="caution">
    <text evidence="1">The sequence shown here is derived from an EMBL/GenBank/DDBJ whole genome shotgun (WGS) entry which is preliminary data.</text>
</comment>
<proteinExistence type="predicted"/>
<name>A0AAV1LHK7_9NEOP</name>
<organism evidence="1 2">
    <name type="scientific">Parnassius mnemosyne</name>
    <name type="common">clouded apollo</name>
    <dbReference type="NCBI Taxonomy" id="213953"/>
    <lineage>
        <taxon>Eukaryota</taxon>
        <taxon>Metazoa</taxon>
        <taxon>Ecdysozoa</taxon>
        <taxon>Arthropoda</taxon>
        <taxon>Hexapoda</taxon>
        <taxon>Insecta</taxon>
        <taxon>Pterygota</taxon>
        <taxon>Neoptera</taxon>
        <taxon>Endopterygota</taxon>
        <taxon>Lepidoptera</taxon>
        <taxon>Glossata</taxon>
        <taxon>Ditrysia</taxon>
        <taxon>Papilionoidea</taxon>
        <taxon>Papilionidae</taxon>
        <taxon>Parnassiinae</taxon>
        <taxon>Parnassini</taxon>
        <taxon>Parnassius</taxon>
        <taxon>Driopa</taxon>
    </lineage>
</organism>